<sequence length="56" mass="6585">MRCIDSPERLRVVIERFRPAKHIDLSTLPKDSFLTIVERHRHGLKTRTTADEKEKG</sequence>
<evidence type="ECO:0000313" key="2">
    <source>
        <dbReference type="Proteomes" id="UP000060487"/>
    </source>
</evidence>
<name>A0ABR5SF48_9BACT</name>
<keyword evidence="2" id="KW-1185">Reference proteome</keyword>
<reference evidence="1 2" key="1">
    <citation type="submission" date="2015-11" db="EMBL/GenBank/DDBJ databases">
        <authorList>
            <person name="Lin W."/>
        </authorList>
    </citation>
    <scope>NUCLEOTIDE SEQUENCE [LARGE SCALE GENOMIC DNA]</scope>
    <source>
        <strain evidence="1 2">HCH-1</strain>
    </source>
</reference>
<accession>A0ABR5SF48</accession>
<proteinExistence type="predicted"/>
<gene>
    <name evidence="1" type="ORF">ASN18_1722</name>
</gene>
<dbReference type="Proteomes" id="UP000060487">
    <property type="component" value="Unassembled WGS sequence"/>
</dbReference>
<evidence type="ECO:0000313" key="1">
    <source>
        <dbReference type="EMBL" id="KWT85470.1"/>
    </source>
</evidence>
<protein>
    <submittedName>
        <fullName evidence="1">Uncharacterized protein</fullName>
    </submittedName>
</protein>
<dbReference type="EMBL" id="LNQR01000061">
    <property type="protein sequence ID" value="KWT85470.1"/>
    <property type="molecule type" value="Genomic_DNA"/>
</dbReference>
<organism evidence="1 2">
    <name type="scientific">Candidatus Magnetominusculus xianensis</name>
    <dbReference type="NCBI Taxonomy" id="1748249"/>
    <lineage>
        <taxon>Bacteria</taxon>
        <taxon>Pseudomonadati</taxon>
        <taxon>Nitrospirota</taxon>
        <taxon>Nitrospiria</taxon>
        <taxon>Nitrospirales</taxon>
        <taxon>Nitrospiraceae</taxon>
        <taxon>Candidatus Magnetominusculus</taxon>
    </lineage>
</organism>
<comment type="caution">
    <text evidence="1">The sequence shown here is derived from an EMBL/GenBank/DDBJ whole genome shotgun (WGS) entry which is preliminary data.</text>
</comment>
<dbReference type="RefSeq" id="WP_157072896.1">
    <property type="nucleotide sequence ID" value="NZ_LNQR01000061.1"/>
</dbReference>